<proteinExistence type="predicted"/>
<evidence type="ECO:0000313" key="1">
    <source>
        <dbReference type="EMBL" id="KAG0415083.1"/>
    </source>
</evidence>
<comment type="caution">
    <text evidence="1">The sequence shown here is derived from an EMBL/GenBank/DDBJ whole genome shotgun (WGS) entry which is preliminary data.</text>
</comment>
<organism evidence="1 2">
    <name type="scientific">Ixodes persulcatus</name>
    <name type="common">Taiga tick</name>
    <dbReference type="NCBI Taxonomy" id="34615"/>
    <lineage>
        <taxon>Eukaryota</taxon>
        <taxon>Metazoa</taxon>
        <taxon>Ecdysozoa</taxon>
        <taxon>Arthropoda</taxon>
        <taxon>Chelicerata</taxon>
        <taxon>Arachnida</taxon>
        <taxon>Acari</taxon>
        <taxon>Parasitiformes</taxon>
        <taxon>Ixodida</taxon>
        <taxon>Ixodoidea</taxon>
        <taxon>Ixodidae</taxon>
        <taxon>Ixodinae</taxon>
        <taxon>Ixodes</taxon>
    </lineage>
</organism>
<sequence>MRRSEDVGLSVDYVTSMRLCGIVATRYGRPKTTCSHPYDNGRDLDFLADAPHLLKNLRGHLVREQKILVDAETVRKHNLQCNEVRLTYIKQVCEIVEKHDLKLEPSLKLKYLAPNHYKKMSLGPACALFDHSVASAIRLLVGQGKLAKEASTTAWFLQLVHQWFTLMKAPTPKMTLSREAETFLQDVIEVFTRIEIFDAGKSTPAWKPVQAGIIITISTASIMRDPLVKKRGLKYLLLSRFGQSALDNLFSTVRLKSPVPRARKFKYALRKIILAKFVQPSKRGSNQVNDALQLAEFISSLPSVLQFLQGVKPEPTDPNLSLEEQENLHYLSGYVARNVTNKNQLCNNCTASVNGTDKENRRLLTLTNYVDGKQFLCVPLEPVSILPQNAKGYF</sequence>
<name>A0AC60P6K9_IXOPE</name>
<gene>
    <name evidence="1" type="ORF">HPB47_007747</name>
</gene>
<dbReference type="EMBL" id="JABSTQ010011112">
    <property type="protein sequence ID" value="KAG0415083.1"/>
    <property type="molecule type" value="Genomic_DNA"/>
</dbReference>
<keyword evidence="2" id="KW-1185">Reference proteome</keyword>
<reference evidence="1 2" key="1">
    <citation type="journal article" date="2020" name="Cell">
        <title>Large-Scale Comparative Analyses of Tick Genomes Elucidate Their Genetic Diversity and Vector Capacities.</title>
        <authorList>
            <consortium name="Tick Genome and Microbiome Consortium (TIGMIC)"/>
            <person name="Jia N."/>
            <person name="Wang J."/>
            <person name="Shi W."/>
            <person name="Du L."/>
            <person name="Sun Y."/>
            <person name="Zhan W."/>
            <person name="Jiang J.F."/>
            <person name="Wang Q."/>
            <person name="Zhang B."/>
            <person name="Ji P."/>
            <person name="Bell-Sakyi L."/>
            <person name="Cui X.M."/>
            <person name="Yuan T.T."/>
            <person name="Jiang B.G."/>
            <person name="Yang W.F."/>
            <person name="Lam T.T."/>
            <person name="Chang Q.C."/>
            <person name="Ding S.J."/>
            <person name="Wang X.J."/>
            <person name="Zhu J.G."/>
            <person name="Ruan X.D."/>
            <person name="Zhao L."/>
            <person name="Wei J.T."/>
            <person name="Ye R.Z."/>
            <person name="Que T.C."/>
            <person name="Du C.H."/>
            <person name="Zhou Y.H."/>
            <person name="Cheng J.X."/>
            <person name="Dai P.F."/>
            <person name="Guo W.B."/>
            <person name="Han X.H."/>
            <person name="Huang E.J."/>
            <person name="Li L.F."/>
            <person name="Wei W."/>
            <person name="Gao Y.C."/>
            <person name="Liu J.Z."/>
            <person name="Shao H.Z."/>
            <person name="Wang X."/>
            <person name="Wang C.C."/>
            <person name="Yang T.C."/>
            <person name="Huo Q.B."/>
            <person name="Li W."/>
            <person name="Chen H.Y."/>
            <person name="Chen S.E."/>
            <person name="Zhou L.G."/>
            <person name="Ni X.B."/>
            <person name="Tian J.H."/>
            <person name="Sheng Y."/>
            <person name="Liu T."/>
            <person name="Pan Y.S."/>
            <person name="Xia L.Y."/>
            <person name="Li J."/>
            <person name="Zhao F."/>
            <person name="Cao W.C."/>
        </authorList>
    </citation>
    <scope>NUCLEOTIDE SEQUENCE [LARGE SCALE GENOMIC DNA]</scope>
    <source>
        <strain evidence="1">Iper-2018</strain>
    </source>
</reference>
<accession>A0AC60P6K9</accession>
<protein>
    <submittedName>
        <fullName evidence="1">Uncharacterized protein</fullName>
    </submittedName>
</protein>
<dbReference type="Proteomes" id="UP000805193">
    <property type="component" value="Unassembled WGS sequence"/>
</dbReference>
<evidence type="ECO:0000313" key="2">
    <source>
        <dbReference type="Proteomes" id="UP000805193"/>
    </source>
</evidence>